<organism evidence="1 2">
    <name type="scientific">Amphilophus citrinellus</name>
    <name type="common">Midas cichlid</name>
    <name type="synonym">Cichlasoma citrinellum</name>
    <dbReference type="NCBI Taxonomy" id="61819"/>
    <lineage>
        <taxon>Eukaryota</taxon>
        <taxon>Metazoa</taxon>
        <taxon>Chordata</taxon>
        <taxon>Craniata</taxon>
        <taxon>Vertebrata</taxon>
        <taxon>Euteleostomi</taxon>
        <taxon>Actinopterygii</taxon>
        <taxon>Neopterygii</taxon>
        <taxon>Teleostei</taxon>
        <taxon>Neoteleostei</taxon>
        <taxon>Acanthomorphata</taxon>
        <taxon>Ovalentaria</taxon>
        <taxon>Cichlomorphae</taxon>
        <taxon>Cichliformes</taxon>
        <taxon>Cichlidae</taxon>
        <taxon>New World cichlids</taxon>
        <taxon>Cichlasomatinae</taxon>
        <taxon>Heroini</taxon>
        <taxon>Amphilophus</taxon>
    </lineage>
</organism>
<dbReference type="Ensembl" id="ENSACIT00000023108.1">
    <property type="protein sequence ID" value="ENSACIP00000022506.1"/>
    <property type="gene ID" value="ENSACIG00000017516.1"/>
</dbReference>
<reference evidence="1" key="1">
    <citation type="submission" date="2025-08" db="UniProtKB">
        <authorList>
            <consortium name="Ensembl"/>
        </authorList>
    </citation>
    <scope>IDENTIFICATION</scope>
</reference>
<reference evidence="1" key="2">
    <citation type="submission" date="2025-09" db="UniProtKB">
        <authorList>
            <consortium name="Ensembl"/>
        </authorList>
    </citation>
    <scope>IDENTIFICATION</scope>
</reference>
<sequence length="94" mass="10646">MNTDVEVLVLLPRNSQVSLSAGCWSHPMTQQCQEFSHDGGPVWAEPLHVILMFPAGSYSLSSSTFNIYIEGFVRLKLLLIVLAGEYRREHRLKE</sequence>
<keyword evidence="2" id="KW-1185">Reference proteome</keyword>
<evidence type="ECO:0000313" key="2">
    <source>
        <dbReference type="Proteomes" id="UP000261340"/>
    </source>
</evidence>
<proteinExistence type="predicted"/>
<accession>A0A3Q0SHN1</accession>
<evidence type="ECO:0000313" key="1">
    <source>
        <dbReference type="Ensembl" id="ENSACIP00000022506.1"/>
    </source>
</evidence>
<protein>
    <submittedName>
        <fullName evidence="1">Uncharacterized protein</fullName>
    </submittedName>
</protein>
<dbReference type="Proteomes" id="UP000261340">
    <property type="component" value="Unplaced"/>
</dbReference>
<dbReference type="AlphaFoldDB" id="A0A3Q0SHN1"/>
<name>A0A3Q0SHN1_AMPCI</name>